<feature type="transmembrane region" description="Helical" evidence="1">
    <location>
        <begin position="189"/>
        <end position="212"/>
    </location>
</feature>
<gene>
    <name evidence="2" type="ORF">A3A74_05445</name>
</gene>
<dbReference type="Proteomes" id="UP000179270">
    <property type="component" value="Unassembled WGS sequence"/>
</dbReference>
<dbReference type="STRING" id="1802055.A3A74_05445"/>
<evidence type="ECO:0000313" key="3">
    <source>
        <dbReference type="Proteomes" id="UP000179270"/>
    </source>
</evidence>
<dbReference type="AlphaFoldDB" id="A0A1F7I969"/>
<comment type="caution">
    <text evidence="2">The sequence shown here is derived from an EMBL/GenBank/DDBJ whole genome shotgun (WGS) entry which is preliminary data.</text>
</comment>
<feature type="transmembrane region" description="Helical" evidence="1">
    <location>
        <begin position="324"/>
        <end position="341"/>
    </location>
</feature>
<keyword evidence="1" id="KW-1133">Transmembrane helix</keyword>
<evidence type="ECO:0000256" key="1">
    <source>
        <dbReference type="SAM" id="Phobius"/>
    </source>
</evidence>
<evidence type="ECO:0000313" key="2">
    <source>
        <dbReference type="EMBL" id="OGK39899.1"/>
    </source>
</evidence>
<feature type="transmembrane region" description="Helical" evidence="1">
    <location>
        <begin position="255"/>
        <end position="273"/>
    </location>
</feature>
<dbReference type="EMBL" id="MGAF01000042">
    <property type="protein sequence ID" value="OGK39899.1"/>
    <property type="molecule type" value="Genomic_DNA"/>
</dbReference>
<sequence>MEFLLGGDWRFFWPENIKFFAHVPYAWDSSLNTGLGIPDANTLWITSYLNLTASLSYFGLSWNLISIIFWIIPILLISFLSAFFLFRIIINKNNLFAALAGMIYTTNTYFLSIFLGGQIGVAFAYALIPFVFLLFYKLLKKPNYYFSISFALVFSVEVLFDPRFAFLTLMILTLYYFIRTRLKLSELPFIVVIPTIITSLLHSFWLLPLILFKSNIIPPGFDSIPGVKFFSFALFENSFSLLHPNWPENIFGKTYFMRPEFLLLPIIAFSSLLFKINKTILFFAILGLIGAFLGKGVNEPFGEAFMYLFENIPGFSVFRDPTKFFTFVALSYSILIPYVLFKISEKFKNRASLIVILFVVFWGFTLRELFLTNNLLKVRVVPQSYVQFKDFIVDQKQFFRTLWIPEWQRFGYFSDLNPAIGRRELLKSASASGMVQELQKEGSQQSLEDWSIKYVIVPEDSEGELFLEDRKYDNKKYQEAISALEDISWLRKSETFGKIVVFETPNMKDRFSSPNDNLQIDYKFINPTRYKLNIKNAEINDRIVFAEGYDQNWIAENTSIKYKVSSIKYQDGLNSFILPKDGDYRLDVYYEPQKWVNIGLIISGITLASIILFLIRGYKKR</sequence>
<accession>A0A1F7I969</accession>
<proteinExistence type="predicted"/>
<evidence type="ECO:0008006" key="4">
    <source>
        <dbReference type="Google" id="ProtNLM"/>
    </source>
</evidence>
<feature type="transmembrane region" description="Helical" evidence="1">
    <location>
        <begin position="67"/>
        <end position="90"/>
    </location>
</feature>
<keyword evidence="1" id="KW-0472">Membrane</keyword>
<keyword evidence="1" id="KW-0812">Transmembrane</keyword>
<feature type="transmembrane region" description="Helical" evidence="1">
    <location>
        <begin position="353"/>
        <end position="370"/>
    </location>
</feature>
<feature type="transmembrane region" description="Helical" evidence="1">
    <location>
        <begin position="110"/>
        <end position="136"/>
    </location>
</feature>
<organism evidence="2 3">
    <name type="scientific">Candidatus Roizmanbacteria bacterium RIFCSPLOWO2_01_FULL_35_13</name>
    <dbReference type="NCBI Taxonomy" id="1802055"/>
    <lineage>
        <taxon>Bacteria</taxon>
        <taxon>Candidatus Roizmaniibacteriota</taxon>
    </lineage>
</organism>
<protein>
    <recommendedName>
        <fullName evidence="4">Membrane protein 6-pyruvoyl-tetrahydropterin synthase-related domain-containing protein</fullName>
    </recommendedName>
</protein>
<name>A0A1F7I969_9BACT</name>
<reference evidence="2 3" key="1">
    <citation type="journal article" date="2016" name="Nat. Commun.">
        <title>Thousands of microbial genomes shed light on interconnected biogeochemical processes in an aquifer system.</title>
        <authorList>
            <person name="Anantharaman K."/>
            <person name="Brown C.T."/>
            <person name="Hug L.A."/>
            <person name="Sharon I."/>
            <person name="Castelle C.J."/>
            <person name="Probst A.J."/>
            <person name="Thomas B.C."/>
            <person name="Singh A."/>
            <person name="Wilkins M.J."/>
            <person name="Karaoz U."/>
            <person name="Brodie E.L."/>
            <person name="Williams K.H."/>
            <person name="Hubbard S.S."/>
            <person name="Banfield J.F."/>
        </authorList>
    </citation>
    <scope>NUCLEOTIDE SEQUENCE [LARGE SCALE GENOMIC DNA]</scope>
</reference>
<feature type="transmembrane region" description="Helical" evidence="1">
    <location>
        <begin position="280"/>
        <end position="297"/>
    </location>
</feature>
<feature type="transmembrane region" description="Helical" evidence="1">
    <location>
        <begin position="148"/>
        <end position="177"/>
    </location>
</feature>
<feature type="transmembrane region" description="Helical" evidence="1">
    <location>
        <begin position="595"/>
        <end position="615"/>
    </location>
</feature>